<accession>A0A0G4FNW2</accession>
<dbReference type="EMBL" id="CDMZ01000512">
    <property type="protein sequence ID" value="CEM15879.1"/>
    <property type="molecule type" value="Genomic_DNA"/>
</dbReference>
<proteinExistence type="predicted"/>
<evidence type="ECO:0000313" key="2">
    <source>
        <dbReference type="EMBL" id="CEM15879.1"/>
    </source>
</evidence>
<protein>
    <submittedName>
        <fullName evidence="2">Uncharacterized protein</fullName>
    </submittedName>
</protein>
<feature type="compositionally biased region" description="Polar residues" evidence="1">
    <location>
        <begin position="503"/>
        <end position="522"/>
    </location>
</feature>
<sequence length="813" mass="92218">MRGGRVLLKGSLHLSTRRSLANNRCWGKVESSAPHAQHLYTLSRLNESCGRIWGGSFYCHRSLVAQLATFSAGGVQQCLTHPKAPQPASHLRRERLHTQEAFHLERRRTVDPTKSPTDAVVNVENEKNLPRVCKFTSHECHEVEQSSIALLRGTFRPTEDFVGLEEPPIPLPHFAHADIAVRPKGCTEDLWLPVQVKSTKCESRPTKNRSPSWKFRRVRGYDGMVVAFVSLQKDCELGPKVWLFPGRYFDSLAGEGSFRITQGGKHDNVESRFRFENHCVLHHDRHVGQALYEKWWEARKDRGSVCDPYRLQSFSSLQSQLSPAHLKEWEMLQRCLKLFDSVPGGVEVRAALYPSLPHDIEIRLASSDQNEWHRVQLKSSCWLPSHRFAAVNMSRRLGSHTLPYAEGDFDFLLVSSPQNGKSSKAFPPEFINPHPPLDPDSTSFFLIPMSELVKEGVVYSEKEKQRGVTGLGLDFSIDDSTYTCVPIREPPWISQKDGDLAPFSSQGIGENGATASASNRKSTTACRRSDHFDFPNVQGALYPDFFYNNAQQQPYKEAATKYRERTSFNEAVDIDHLPLHEWGRTDRGALLLLRHSLAPEPSSGFAGLEEPPIPLSPYTTDHVAVRPIGCAEDLWLPVQLRSTRTQFGKRVTEEGGGVRNPSWIFRDLSRDGTSALCIFVQEFPRAWLFPGDSLPYSLQNSTSRSFRITEGGKYDREGRRCSFQHAFPEGRHVGEALLTIWQECRDGKRECELLPLNRLSDKLNPLPKHRAQRLVKWKVNAWEALTAGQQVQRILSSGVSRRMTTLSHYLRHY</sequence>
<feature type="region of interest" description="Disordered" evidence="1">
    <location>
        <begin position="495"/>
        <end position="522"/>
    </location>
</feature>
<organism evidence="2">
    <name type="scientific">Chromera velia CCMP2878</name>
    <dbReference type="NCBI Taxonomy" id="1169474"/>
    <lineage>
        <taxon>Eukaryota</taxon>
        <taxon>Sar</taxon>
        <taxon>Alveolata</taxon>
        <taxon>Colpodellida</taxon>
        <taxon>Chromeraceae</taxon>
        <taxon>Chromera</taxon>
    </lineage>
</organism>
<reference evidence="2" key="1">
    <citation type="submission" date="2014-11" db="EMBL/GenBank/DDBJ databases">
        <authorList>
            <person name="Otto D Thomas"/>
            <person name="Naeem Raeece"/>
        </authorList>
    </citation>
    <scope>NUCLEOTIDE SEQUENCE</scope>
</reference>
<dbReference type="AlphaFoldDB" id="A0A0G4FNW2"/>
<evidence type="ECO:0000256" key="1">
    <source>
        <dbReference type="SAM" id="MobiDB-lite"/>
    </source>
</evidence>
<dbReference type="VEuPathDB" id="CryptoDB:Cvel_17981"/>
<gene>
    <name evidence="2" type="ORF">Cvel_17981</name>
</gene>
<name>A0A0G4FNW2_9ALVE</name>
<dbReference type="PhylomeDB" id="A0A0G4FNW2"/>